<keyword evidence="2" id="KW-1185">Reference proteome</keyword>
<reference evidence="1 2" key="1">
    <citation type="submission" date="2022-05" db="EMBL/GenBank/DDBJ databases">
        <authorList>
            <person name="Jo J.-H."/>
            <person name="Im W.-T."/>
        </authorList>
    </citation>
    <scope>NUCLEOTIDE SEQUENCE [LARGE SCALE GENOMIC DNA]</scope>
    <source>
        <strain evidence="1 2">NSE70-1</strain>
    </source>
</reference>
<organism evidence="1 2">
    <name type="scientific">Sphingomonas caseinilyticus</name>
    <dbReference type="NCBI Taxonomy" id="2908205"/>
    <lineage>
        <taxon>Bacteria</taxon>
        <taxon>Pseudomonadati</taxon>
        <taxon>Pseudomonadota</taxon>
        <taxon>Alphaproteobacteria</taxon>
        <taxon>Sphingomonadales</taxon>
        <taxon>Sphingomonadaceae</taxon>
        <taxon>Sphingomonas</taxon>
    </lineage>
</organism>
<name>A0ABT0RTT1_9SPHN</name>
<proteinExistence type="predicted"/>
<evidence type="ECO:0000313" key="2">
    <source>
        <dbReference type="Proteomes" id="UP001203410"/>
    </source>
</evidence>
<evidence type="ECO:0000313" key="1">
    <source>
        <dbReference type="EMBL" id="MCL6698420.1"/>
    </source>
</evidence>
<accession>A0ABT0RTT1</accession>
<gene>
    <name evidence="1" type="ORF">LZ496_06440</name>
</gene>
<comment type="caution">
    <text evidence="1">The sequence shown here is derived from an EMBL/GenBank/DDBJ whole genome shotgun (WGS) entry which is preliminary data.</text>
</comment>
<protein>
    <submittedName>
        <fullName evidence="1">Uncharacterized protein</fullName>
    </submittedName>
</protein>
<dbReference type="Proteomes" id="UP001203410">
    <property type="component" value="Unassembled WGS sequence"/>
</dbReference>
<dbReference type="EMBL" id="JAMGBA010000001">
    <property type="protein sequence ID" value="MCL6698420.1"/>
    <property type="molecule type" value="Genomic_DNA"/>
</dbReference>
<sequence length="75" mass="7995">MARFDGNLKAVGEAKLDVDELLSALSGSSGTGRKERQEAIACFLSASEGWMDAKSRLKGTFASAVKPSWLTSDKD</sequence>
<dbReference type="RefSeq" id="WP_249903760.1">
    <property type="nucleotide sequence ID" value="NZ_JAMGBA010000001.1"/>
</dbReference>